<evidence type="ECO:0000313" key="2">
    <source>
        <dbReference type="EMBL" id="EME76989.1"/>
    </source>
</evidence>
<feature type="compositionally biased region" description="Low complexity" evidence="1">
    <location>
        <begin position="265"/>
        <end position="280"/>
    </location>
</feature>
<dbReference type="HOGENOM" id="CLU_399611_0_0_1"/>
<dbReference type="VEuPathDB" id="FungiDB:MYCFIDRAFT_84409"/>
<name>M2ZCZ7_PSEFD</name>
<organism evidence="2 3">
    <name type="scientific">Pseudocercospora fijiensis (strain CIRAD86)</name>
    <name type="common">Black leaf streak disease fungus</name>
    <name type="synonym">Mycosphaerella fijiensis</name>
    <dbReference type="NCBI Taxonomy" id="383855"/>
    <lineage>
        <taxon>Eukaryota</taxon>
        <taxon>Fungi</taxon>
        <taxon>Dikarya</taxon>
        <taxon>Ascomycota</taxon>
        <taxon>Pezizomycotina</taxon>
        <taxon>Dothideomycetes</taxon>
        <taxon>Dothideomycetidae</taxon>
        <taxon>Mycosphaerellales</taxon>
        <taxon>Mycosphaerellaceae</taxon>
        <taxon>Pseudocercospora</taxon>
    </lineage>
</organism>
<dbReference type="KEGG" id="pfj:MYCFIDRAFT_84409"/>
<proteinExistence type="predicted"/>
<dbReference type="AlphaFoldDB" id="M2ZCZ7"/>
<dbReference type="Proteomes" id="UP000016932">
    <property type="component" value="Unassembled WGS sequence"/>
</dbReference>
<dbReference type="GeneID" id="19342193"/>
<dbReference type="RefSeq" id="XP_007932428.1">
    <property type="nucleotide sequence ID" value="XM_007934237.1"/>
</dbReference>
<evidence type="ECO:0000256" key="1">
    <source>
        <dbReference type="SAM" id="MobiDB-lite"/>
    </source>
</evidence>
<feature type="region of interest" description="Disordered" evidence="1">
    <location>
        <begin position="263"/>
        <end position="317"/>
    </location>
</feature>
<feature type="compositionally biased region" description="Polar residues" evidence="1">
    <location>
        <begin position="459"/>
        <end position="470"/>
    </location>
</feature>
<dbReference type="OrthoDB" id="3649201at2759"/>
<sequence>MPPRTRHSKHRKAMENIDFTDADYTDNDHDAFSSDEDDFVLAFGNLSVNAILEGRRFTWPKKAKALIVQHALAGDTPFAAHSLPTPYQLLTLGQALELPLNRGKEVAKICIDKLVAHVQNTLSPKGLPGLIEERRRSDGSWHIAVSKALIKEARRDTFTWHSITSGDVAEKHADCGRKFREIKNGNDTSKTALVKETMDLLVRGDVITKSSKTSPMKAKPDLSWLKSPPPGPAATSPMPLPAIGKTRKSGYYGNFIASDTNYACSSDSGSESEPQSVVVKSKTKTKTRKPQEKMPSANANMDESPTPMPKKSTTANKYKYKSIKAGGAYNCDSEDEIIPPKQSKSSSASAKKDMSYSVQSDSEDEMTPPKLNKITSAKKYKSIKAGGAYNYDSEDEIIPPKQSKSSSAHKDMSYSVQSHSEDEITPPKLSKPTSAKSIKAGRVHKSDSEDEITPPKLNKLTSAKKYNSSVPAAAAAAAAADDFESENETPVPKQKKSVNRKDKVALLVAAAQSESEAGTVPKPKFSPAKQVQGTSRKQKHVFFNESDGQSDDKPVKTNTGKVDQLADGHSTSSKTEQNAALNTDTASDDSIPQDTRSYIHVLKACGLKPAEMADKIMQKMADEQGAALNANTGTTGYTIPEHLHTLVHVLKACGLTPAEIADTLTRKMADEKQAAASKSMSDAPCLLGD</sequence>
<feature type="region of interest" description="Disordered" evidence="1">
    <location>
        <begin position="211"/>
        <end position="241"/>
    </location>
</feature>
<feature type="region of interest" description="Disordered" evidence="1">
    <location>
        <begin position="330"/>
        <end position="592"/>
    </location>
</feature>
<keyword evidence="3" id="KW-1185">Reference proteome</keyword>
<dbReference type="EMBL" id="KB446572">
    <property type="protein sequence ID" value="EME76989.1"/>
    <property type="molecule type" value="Genomic_DNA"/>
</dbReference>
<feature type="compositionally biased region" description="Polar residues" evidence="1">
    <location>
        <begin position="569"/>
        <end position="592"/>
    </location>
</feature>
<protein>
    <submittedName>
        <fullName evidence="2">Uncharacterized protein</fullName>
    </submittedName>
</protein>
<reference evidence="2 3" key="1">
    <citation type="journal article" date="2012" name="PLoS Pathog.">
        <title>Diverse lifestyles and strategies of plant pathogenesis encoded in the genomes of eighteen Dothideomycetes fungi.</title>
        <authorList>
            <person name="Ohm R.A."/>
            <person name="Feau N."/>
            <person name="Henrissat B."/>
            <person name="Schoch C.L."/>
            <person name="Horwitz B.A."/>
            <person name="Barry K.W."/>
            <person name="Condon B.J."/>
            <person name="Copeland A.C."/>
            <person name="Dhillon B."/>
            <person name="Glaser F."/>
            <person name="Hesse C.N."/>
            <person name="Kosti I."/>
            <person name="LaButti K."/>
            <person name="Lindquist E.A."/>
            <person name="Lucas S."/>
            <person name="Salamov A.A."/>
            <person name="Bradshaw R.E."/>
            <person name="Ciuffetti L."/>
            <person name="Hamelin R.C."/>
            <person name="Kema G.H.J."/>
            <person name="Lawrence C."/>
            <person name="Scott J.A."/>
            <person name="Spatafora J.W."/>
            <person name="Turgeon B.G."/>
            <person name="de Wit P.J.G.M."/>
            <person name="Zhong S."/>
            <person name="Goodwin S.B."/>
            <person name="Grigoriev I.V."/>
        </authorList>
    </citation>
    <scope>NUCLEOTIDE SEQUENCE [LARGE SCALE GENOMIC DNA]</scope>
    <source>
        <strain evidence="2 3">CIRAD86</strain>
    </source>
</reference>
<evidence type="ECO:0000313" key="3">
    <source>
        <dbReference type="Proteomes" id="UP000016932"/>
    </source>
</evidence>
<gene>
    <name evidence="2" type="ORF">MYCFIDRAFT_84409</name>
</gene>
<accession>M2ZCZ7</accession>